<dbReference type="SUPFAM" id="SSF103473">
    <property type="entry name" value="MFS general substrate transporter"/>
    <property type="match status" value="1"/>
</dbReference>
<feature type="transmembrane region" description="Helical" evidence="4">
    <location>
        <begin position="101"/>
        <end position="119"/>
    </location>
</feature>
<keyword evidence="3 4" id="KW-0472">Membrane</keyword>
<reference evidence="7" key="1">
    <citation type="submission" date="2018-05" db="EMBL/GenBank/DDBJ databases">
        <authorList>
            <person name="Liu B.-T."/>
        </authorList>
    </citation>
    <scope>NUCLEOTIDE SEQUENCE [LARGE SCALE GENOMIC DNA]</scope>
    <source>
        <strain evidence="7">WD6-1</strain>
    </source>
</reference>
<dbReference type="RefSeq" id="WP_109251550.1">
    <property type="nucleotide sequence ID" value="NZ_QEXV01000001.1"/>
</dbReference>
<dbReference type="GO" id="GO:0022857">
    <property type="term" value="F:transmembrane transporter activity"/>
    <property type="evidence" value="ECO:0007669"/>
    <property type="project" value="InterPro"/>
</dbReference>
<feature type="transmembrane region" description="Helical" evidence="4">
    <location>
        <begin position="43"/>
        <end position="60"/>
    </location>
</feature>
<dbReference type="Gene3D" id="1.20.1250.20">
    <property type="entry name" value="MFS general substrate transporter like domains"/>
    <property type="match status" value="2"/>
</dbReference>
<evidence type="ECO:0000256" key="2">
    <source>
        <dbReference type="ARBA" id="ARBA00022989"/>
    </source>
</evidence>
<gene>
    <name evidence="6" type="ORF">DDZ18_01320</name>
</gene>
<feature type="transmembrane region" description="Helical" evidence="4">
    <location>
        <begin position="131"/>
        <end position="150"/>
    </location>
</feature>
<evidence type="ECO:0000259" key="5">
    <source>
        <dbReference type="PROSITE" id="PS50850"/>
    </source>
</evidence>
<dbReference type="Proteomes" id="UP000245168">
    <property type="component" value="Unassembled WGS sequence"/>
</dbReference>
<sequence>MVVYRNVAMVMGSSALFQTAAGVLGVAMPLAMAAAEWTGAAIGGVFAAYAAGFMIGAWFAPSVIRSVGHIRAYAAFSGAAAALTLLLALSFGFWWWLLARIGFGVCAAALFAVAESWIADATPAERRGAVISAYQVLGRAGLILGPFLITLPALDLIESFVVAGAFLAVTLIPITATRRAQPALPETERVSPLRLFAIAPSAATASFAAGAINTGTIAFLPIWAQGLHSSINIGGAATVLAAVYGVSMLVQWPVGRLSDHVDRRYVIAGAATLSGVFALALAVFAAPSLAVGAALAGLWGAASLSYYAVAVAHATDRSRVEELPAIASGMLVVWAAGAVVGPILAGLAFGGPLAGRGLFLLVAAGGFFVAAAMLWRARKHEATSEEERHPFVNLLATSAELAEIEEPELQAEAAAESR</sequence>
<dbReference type="PANTHER" id="PTHR23521">
    <property type="entry name" value="TRANSPORTER MFS SUPERFAMILY"/>
    <property type="match status" value="1"/>
</dbReference>
<protein>
    <submittedName>
        <fullName evidence="6">ABC transporter ATP-binding protein</fullName>
    </submittedName>
</protein>
<evidence type="ECO:0000256" key="3">
    <source>
        <dbReference type="ARBA" id="ARBA00023136"/>
    </source>
</evidence>
<dbReference type="PANTHER" id="PTHR23521:SF3">
    <property type="entry name" value="MFS TRANSPORTER"/>
    <property type="match status" value="1"/>
</dbReference>
<keyword evidence="2 4" id="KW-1133">Transmembrane helix</keyword>
<feature type="transmembrane region" description="Helical" evidence="4">
    <location>
        <begin position="156"/>
        <end position="174"/>
    </location>
</feature>
<evidence type="ECO:0000256" key="4">
    <source>
        <dbReference type="SAM" id="Phobius"/>
    </source>
</evidence>
<keyword evidence="1 4" id="KW-0812">Transmembrane</keyword>
<dbReference type="OrthoDB" id="9810614at2"/>
<feature type="transmembrane region" description="Helical" evidence="4">
    <location>
        <begin position="265"/>
        <end position="285"/>
    </location>
</feature>
<feature type="transmembrane region" description="Helical" evidence="4">
    <location>
        <begin position="357"/>
        <end position="375"/>
    </location>
</feature>
<feature type="domain" description="Major facilitator superfamily (MFS) profile" evidence="5">
    <location>
        <begin position="1"/>
        <end position="381"/>
    </location>
</feature>
<dbReference type="PROSITE" id="PS50850">
    <property type="entry name" value="MFS"/>
    <property type="match status" value="1"/>
</dbReference>
<dbReference type="EMBL" id="QEXV01000001">
    <property type="protein sequence ID" value="PWE18276.1"/>
    <property type="molecule type" value="Genomic_DNA"/>
</dbReference>
<accession>A0A2U2BW82</accession>
<evidence type="ECO:0000313" key="7">
    <source>
        <dbReference type="Proteomes" id="UP000245168"/>
    </source>
</evidence>
<dbReference type="InterPro" id="IPR036259">
    <property type="entry name" value="MFS_trans_sf"/>
</dbReference>
<feature type="transmembrane region" description="Helical" evidence="4">
    <location>
        <begin position="230"/>
        <end position="253"/>
    </location>
</feature>
<evidence type="ECO:0000256" key="1">
    <source>
        <dbReference type="ARBA" id="ARBA00022692"/>
    </source>
</evidence>
<comment type="caution">
    <text evidence="6">The sequence shown here is derived from an EMBL/GenBank/DDBJ whole genome shotgun (WGS) entry which is preliminary data.</text>
</comment>
<keyword evidence="6" id="KW-0547">Nucleotide-binding</keyword>
<organism evidence="6 7">
    <name type="scientific">Marinicauda salina</name>
    <dbReference type="NCBI Taxonomy" id="2135793"/>
    <lineage>
        <taxon>Bacteria</taxon>
        <taxon>Pseudomonadati</taxon>
        <taxon>Pseudomonadota</taxon>
        <taxon>Alphaproteobacteria</taxon>
        <taxon>Maricaulales</taxon>
        <taxon>Maricaulaceae</taxon>
        <taxon>Marinicauda</taxon>
    </lineage>
</organism>
<dbReference type="InterPro" id="IPR020846">
    <property type="entry name" value="MFS_dom"/>
</dbReference>
<feature type="transmembrane region" description="Helical" evidence="4">
    <location>
        <begin position="72"/>
        <end position="95"/>
    </location>
</feature>
<proteinExistence type="predicted"/>
<name>A0A2U2BW82_9PROT</name>
<keyword evidence="6" id="KW-0067">ATP-binding</keyword>
<dbReference type="GO" id="GO:0005886">
    <property type="term" value="C:plasma membrane"/>
    <property type="evidence" value="ECO:0007669"/>
    <property type="project" value="TreeGrafter"/>
</dbReference>
<feature type="transmembrane region" description="Helical" evidence="4">
    <location>
        <begin position="291"/>
        <end position="311"/>
    </location>
</feature>
<feature type="transmembrane region" description="Helical" evidence="4">
    <location>
        <begin position="323"/>
        <end position="345"/>
    </location>
</feature>
<keyword evidence="7" id="KW-1185">Reference proteome</keyword>
<dbReference type="AlphaFoldDB" id="A0A2U2BW82"/>
<feature type="transmembrane region" description="Helical" evidence="4">
    <location>
        <begin position="195"/>
        <end position="224"/>
    </location>
</feature>
<evidence type="ECO:0000313" key="6">
    <source>
        <dbReference type="EMBL" id="PWE18276.1"/>
    </source>
</evidence>
<dbReference type="GO" id="GO:0005524">
    <property type="term" value="F:ATP binding"/>
    <property type="evidence" value="ECO:0007669"/>
    <property type="project" value="UniProtKB-KW"/>
</dbReference>
<dbReference type="Pfam" id="PF07690">
    <property type="entry name" value="MFS_1"/>
    <property type="match status" value="1"/>
</dbReference>
<dbReference type="InterPro" id="IPR011701">
    <property type="entry name" value="MFS"/>
</dbReference>